<sequence length="46" mass="4915">MITSLENLGSIYGITIMDSISPYLFYPHLIAMGLTGEPTAPSKGRG</sequence>
<reference evidence="1 2" key="1">
    <citation type="journal article" date="2012" name="ISME J.">
        <title>Genomic evidence of rapid, global-scale gene flow in a Sulfolobus species.</title>
        <authorList>
            <person name="Mao D."/>
            <person name="Grogan D."/>
        </authorList>
    </citation>
    <scope>NUCLEOTIDE SEQUENCE [LARGE SCALE GENOMIC DNA]</scope>
    <source>
        <strain evidence="1 2">Ron12/I</strain>
    </source>
</reference>
<name>M1J027_9CREN</name>
<dbReference type="EMBL" id="CP002818">
    <property type="protein sequence ID" value="AGE74032.1"/>
    <property type="molecule type" value="Genomic_DNA"/>
</dbReference>
<dbReference type="HOGENOM" id="CLU_3178745_0_0_2"/>
<evidence type="ECO:0000313" key="2">
    <source>
        <dbReference type="Proteomes" id="UP000011280"/>
    </source>
</evidence>
<dbReference type="Proteomes" id="UP000011280">
    <property type="component" value="Chromosome"/>
</dbReference>
<dbReference type="AlphaFoldDB" id="M1J027"/>
<evidence type="ECO:0000313" key="1">
    <source>
        <dbReference type="EMBL" id="AGE74032.1"/>
    </source>
</evidence>
<protein>
    <submittedName>
        <fullName evidence="1">Uncharacterized protein</fullName>
    </submittedName>
</protein>
<gene>
    <name evidence="1" type="ORF">SacRon12I_09015</name>
</gene>
<accession>M1J027</accession>
<proteinExistence type="predicted"/>
<organism evidence="2">
    <name type="scientific">Sulfolobus acidocaldarius Ron12/I</name>
    <dbReference type="NCBI Taxonomy" id="1028567"/>
    <lineage>
        <taxon>Archaea</taxon>
        <taxon>Thermoproteota</taxon>
        <taxon>Thermoprotei</taxon>
        <taxon>Sulfolobales</taxon>
        <taxon>Sulfolobaceae</taxon>
        <taxon>Sulfolobus</taxon>
    </lineage>
</organism>
<dbReference type="KEGG" id="sacr:SacRon12I_09015"/>